<evidence type="ECO:0000256" key="7">
    <source>
        <dbReference type="NCBIfam" id="TIGR00152"/>
    </source>
</evidence>
<dbReference type="InterPro" id="IPR027417">
    <property type="entry name" value="P-loop_NTPase"/>
</dbReference>
<dbReference type="PROSITE" id="PS51219">
    <property type="entry name" value="DPCK"/>
    <property type="match status" value="1"/>
</dbReference>
<dbReference type="GO" id="GO:0004140">
    <property type="term" value="F:dephospho-CoA kinase activity"/>
    <property type="evidence" value="ECO:0007669"/>
    <property type="project" value="UniProtKB-UniRule"/>
</dbReference>
<keyword evidence="4 6" id="KW-0547">Nucleotide-binding</keyword>
<evidence type="ECO:0000256" key="8">
    <source>
        <dbReference type="SAM" id="MobiDB-lite"/>
    </source>
</evidence>
<dbReference type="Pfam" id="PF01121">
    <property type="entry name" value="CoaE"/>
    <property type="match status" value="1"/>
</dbReference>
<keyword evidence="5 6" id="KW-0067">ATP-binding</keyword>
<evidence type="ECO:0000256" key="1">
    <source>
        <dbReference type="ARBA" id="ARBA00008826"/>
    </source>
</evidence>
<feature type="binding site" evidence="6">
    <location>
        <begin position="11"/>
        <end position="16"/>
    </location>
    <ligand>
        <name>ATP</name>
        <dbReference type="ChEBI" id="CHEBI:30616"/>
    </ligand>
</feature>
<dbReference type="Gene3D" id="3.30.460.10">
    <property type="entry name" value="Beta Polymerase, domain 2"/>
    <property type="match status" value="1"/>
</dbReference>
<gene>
    <name evidence="6" type="primary">coaE</name>
    <name evidence="9" type="ORF">HGG74_15075</name>
</gene>
<keyword evidence="6 9" id="KW-0418">Kinase</keyword>
<dbReference type="EMBL" id="JAAZSQ010000016">
    <property type="protein sequence ID" value="NKX55836.1"/>
    <property type="molecule type" value="Genomic_DNA"/>
</dbReference>
<protein>
    <recommendedName>
        <fullName evidence="6 7">Dephospho-CoA kinase</fullName>
        <ecNumber evidence="6 7">2.7.1.24</ecNumber>
    </recommendedName>
    <alternativeName>
        <fullName evidence="6">Dephosphocoenzyme A kinase</fullName>
    </alternativeName>
</protein>
<keyword evidence="6" id="KW-0173">Coenzyme A biosynthesis</keyword>
<dbReference type="UniPathway" id="UPA00241">
    <property type="reaction ID" value="UER00356"/>
</dbReference>
<comment type="similarity">
    <text evidence="6">Belongs to the CoaE family.</text>
</comment>
<comment type="subcellular location">
    <subcellularLocation>
        <location evidence="6">Cytoplasm</location>
    </subcellularLocation>
</comment>
<evidence type="ECO:0000256" key="3">
    <source>
        <dbReference type="ARBA" id="ARBA00022490"/>
    </source>
</evidence>
<dbReference type="SUPFAM" id="SSF81301">
    <property type="entry name" value="Nucleotidyltransferase"/>
    <property type="match status" value="1"/>
</dbReference>
<proteinExistence type="inferred from homology"/>
<dbReference type="PANTHER" id="PTHR10695">
    <property type="entry name" value="DEPHOSPHO-COA KINASE-RELATED"/>
    <property type="match status" value="1"/>
</dbReference>
<dbReference type="InterPro" id="IPR043519">
    <property type="entry name" value="NT_sf"/>
</dbReference>
<dbReference type="Pfam" id="PF04229">
    <property type="entry name" value="GrpB"/>
    <property type="match status" value="1"/>
</dbReference>
<dbReference type="GO" id="GO:0015937">
    <property type="term" value="P:coenzyme A biosynthetic process"/>
    <property type="evidence" value="ECO:0007669"/>
    <property type="project" value="UniProtKB-UniRule"/>
</dbReference>
<accession>A0A7X6HGY9</accession>
<evidence type="ECO:0000313" key="10">
    <source>
        <dbReference type="Proteomes" id="UP000544090"/>
    </source>
</evidence>
<evidence type="ECO:0000256" key="5">
    <source>
        <dbReference type="ARBA" id="ARBA00022840"/>
    </source>
</evidence>
<feature type="region of interest" description="Disordered" evidence="8">
    <location>
        <begin position="283"/>
        <end position="303"/>
    </location>
</feature>
<dbReference type="AlphaFoldDB" id="A0A7X6HGY9"/>
<keyword evidence="10" id="KW-1185">Reference proteome</keyword>
<dbReference type="CDD" id="cd02022">
    <property type="entry name" value="DPCK"/>
    <property type="match status" value="1"/>
</dbReference>
<dbReference type="InterPro" id="IPR001977">
    <property type="entry name" value="Depp_CoAkinase"/>
</dbReference>
<dbReference type="InterPro" id="IPR007344">
    <property type="entry name" value="GrpB/CoaE"/>
</dbReference>
<comment type="function">
    <text evidence="6">Catalyzes the phosphorylation of the 3'-hydroxyl group of dephosphocoenzyme A to form coenzyme A.</text>
</comment>
<dbReference type="NCBIfam" id="TIGR00152">
    <property type="entry name" value="dephospho-CoA kinase"/>
    <property type="match status" value="1"/>
</dbReference>
<comment type="similarity">
    <text evidence="1">In the N-terminal section; belongs to the CoaE family.</text>
</comment>
<organism evidence="9 10">
    <name type="scientific">Arthrobacter mobilis</name>
    <dbReference type="NCBI Taxonomy" id="2724944"/>
    <lineage>
        <taxon>Bacteria</taxon>
        <taxon>Bacillati</taxon>
        <taxon>Actinomycetota</taxon>
        <taxon>Actinomycetes</taxon>
        <taxon>Micrococcales</taxon>
        <taxon>Micrococcaceae</taxon>
        <taxon>Arthrobacter</taxon>
    </lineage>
</organism>
<dbReference type="EC" id="2.7.1.24" evidence="6 7"/>
<reference evidence="9 10" key="1">
    <citation type="submission" date="2020-04" db="EMBL/GenBank/DDBJ databases">
        <title>Arthrobacter sp. nov.</title>
        <authorList>
            <person name="Liu S."/>
        </authorList>
    </citation>
    <scope>NUCLEOTIDE SEQUENCE [LARGE SCALE GENOMIC DNA]</scope>
    <source>
        <strain evidence="9 10">E918</strain>
    </source>
</reference>
<evidence type="ECO:0000256" key="6">
    <source>
        <dbReference type="HAMAP-Rule" id="MF_00376"/>
    </source>
</evidence>
<dbReference type="SUPFAM" id="SSF52540">
    <property type="entry name" value="P-loop containing nucleoside triphosphate hydrolases"/>
    <property type="match status" value="1"/>
</dbReference>
<dbReference type="HAMAP" id="MF_00376">
    <property type="entry name" value="Dephospho_CoA_kinase"/>
    <property type="match status" value="1"/>
</dbReference>
<dbReference type="Gene3D" id="3.40.50.300">
    <property type="entry name" value="P-loop containing nucleotide triphosphate hydrolases"/>
    <property type="match status" value="1"/>
</dbReference>
<comment type="caution">
    <text evidence="9">The sequence shown here is derived from an EMBL/GenBank/DDBJ whole genome shotgun (WGS) entry which is preliminary data.</text>
</comment>
<comment type="catalytic activity">
    <reaction evidence="6">
        <text>3'-dephospho-CoA + ATP = ADP + CoA + H(+)</text>
        <dbReference type="Rhea" id="RHEA:18245"/>
        <dbReference type="ChEBI" id="CHEBI:15378"/>
        <dbReference type="ChEBI" id="CHEBI:30616"/>
        <dbReference type="ChEBI" id="CHEBI:57287"/>
        <dbReference type="ChEBI" id="CHEBI:57328"/>
        <dbReference type="ChEBI" id="CHEBI:456216"/>
        <dbReference type="EC" id="2.7.1.24"/>
    </reaction>
</comment>
<keyword evidence="6 9" id="KW-0808">Transferase</keyword>
<keyword evidence="3 6" id="KW-0963">Cytoplasm</keyword>
<comment type="pathway">
    <text evidence="6">Cofactor biosynthesis; coenzyme A biosynthesis; CoA from (R)-pantothenate: step 5/5.</text>
</comment>
<evidence type="ECO:0000313" key="9">
    <source>
        <dbReference type="EMBL" id="NKX55836.1"/>
    </source>
</evidence>
<dbReference type="Proteomes" id="UP000544090">
    <property type="component" value="Unassembled WGS sequence"/>
</dbReference>
<dbReference type="PANTHER" id="PTHR10695:SF46">
    <property type="entry name" value="BIFUNCTIONAL COENZYME A SYNTHASE-RELATED"/>
    <property type="match status" value="1"/>
</dbReference>
<name>A0A7X6HGY9_9MICC</name>
<evidence type="ECO:0000256" key="4">
    <source>
        <dbReference type="ARBA" id="ARBA00022741"/>
    </source>
</evidence>
<comment type="similarity">
    <text evidence="2">In the C-terminal section; belongs to the UPF0157 (GrpB) family.</text>
</comment>
<evidence type="ECO:0000256" key="2">
    <source>
        <dbReference type="ARBA" id="ARBA00011058"/>
    </source>
</evidence>
<dbReference type="RefSeq" id="WP_168487642.1">
    <property type="nucleotide sequence ID" value="NZ_JAAZSQ010000016.1"/>
</dbReference>
<dbReference type="GO" id="GO:0005524">
    <property type="term" value="F:ATP binding"/>
    <property type="evidence" value="ECO:0007669"/>
    <property type="project" value="UniProtKB-UniRule"/>
</dbReference>
<dbReference type="GO" id="GO:0005737">
    <property type="term" value="C:cytoplasm"/>
    <property type="evidence" value="ECO:0007669"/>
    <property type="project" value="UniProtKB-SubCell"/>
</dbReference>
<dbReference type="NCBIfam" id="NF002879">
    <property type="entry name" value="PRK03333.1"/>
    <property type="match status" value="1"/>
</dbReference>
<sequence length="401" mass="42832">MLKVGLTGGIAAGKSLVAARLAELGAVLIDADALAREVVEPGTPGLRAVVDAFGASVLDGAGRLDRPALAAVVFGDEDRRQLLNGIIHPLVRARAAQLAADAGRESIVVQDIPLLVETGQGANFHLVLVVDAPEDERVRRMVANRGMDEAAARARIAAQATAEERRAAADVLLVNTGTEADVVAAVDELWHRRLVPFNRNLVDRKVVLPPGPPVLSEPQPDWAQQAGRLAARLQRADNRILAVDHIGSTAVPGLPAKDVIDLQVTVASLAEADELEPALAAAGFPRRPGTWKDNPKPSAPDPALWEKRLHGSADPGRPANIHVRAAGSPGWRYALAFRDWLRAEPDAAAAYLAEKRRVAALHAGDNACGGYARDKGGWFLRFAEPRLQEWIRASGWTAPRY</sequence>